<protein>
    <submittedName>
        <fullName evidence="2">Uncharacterized protein</fullName>
    </submittedName>
</protein>
<keyword evidence="1" id="KW-0812">Transmembrane</keyword>
<sequence length="78" mass="8551">MSSRGESDPVDSDVAKLVGEDRVTQRREWLVNRVAWIVTTLVVLAGLLGLWGGGPLSEAEATGAEGQLRVSYERFVRH</sequence>
<reference evidence="3" key="1">
    <citation type="journal article" date="2019" name="Int. J. Syst. Evol. Microbiol.">
        <title>The Global Catalogue of Microorganisms (GCM) 10K type strain sequencing project: providing services to taxonomists for standard genome sequencing and annotation.</title>
        <authorList>
            <consortium name="The Broad Institute Genomics Platform"/>
            <consortium name="The Broad Institute Genome Sequencing Center for Infectious Disease"/>
            <person name="Wu L."/>
            <person name="Ma J."/>
        </authorList>
    </citation>
    <scope>NUCLEOTIDE SEQUENCE [LARGE SCALE GENOMIC DNA]</scope>
    <source>
        <strain evidence="3">ZS-22-S1</strain>
    </source>
</reference>
<keyword evidence="1" id="KW-0472">Membrane</keyword>
<comment type="caution">
    <text evidence="2">The sequence shown here is derived from an EMBL/GenBank/DDBJ whole genome shotgun (WGS) entry which is preliminary data.</text>
</comment>
<gene>
    <name evidence="2" type="ORF">ACFPCV_04560</name>
</gene>
<dbReference type="EMBL" id="JBHSIS010000002">
    <property type="protein sequence ID" value="MFC4852767.1"/>
    <property type="molecule type" value="Genomic_DNA"/>
</dbReference>
<organism evidence="2 3">
    <name type="scientific">Actinophytocola glycyrrhizae</name>
    <dbReference type="NCBI Taxonomy" id="2044873"/>
    <lineage>
        <taxon>Bacteria</taxon>
        <taxon>Bacillati</taxon>
        <taxon>Actinomycetota</taxon>
        <taxon>Actinomycetes</taxon>
        <taxon>Pseudonocardiales</taxon>
        <taxon>Pseudonocardiaceae</taxon>
    </lineage>
</organism>
<name>A0ABV9RWZ6_9PSEU</name>
<proteinExistence type="predicted"/>
<dbReference type="RefSeq" id="WP_378054722.1">
    <property type="nucleotide sequence ID" value="NZ_JBHSIS010000002.1"/>
</dbReference>
<accession>A0ABV9RWZ6</accession>
<feature type="transmembrane region" description="Helical" evidence="1">
    <location>
        <begin position="34"/>
        <end position="52"/>
    </location>
</feature>
<evidence type="ECO:0000256" key="1">
    <source>
        <dbReference type="SAM" id="Phobius"/>
    </source>
</evidence>
<evidence type="ECO:0000313" key="2">
    <source>
        <dbReference type="EMBL" id="MFC4852767.1"/>
    </source>
</evidence>
<dbReference type="Proteomes" id="UP001595859">
    <property type="component" value="Unassembled WGS sequence"/>
</dbReference>
<evidence type="ECO:0000313" key="3">
    <source>
        <dbReference type="Proteomes" id="UP001595859"/>
    </source>
</evidence>
<keyword evidence="3" id="KW-1185">Reference proteome</keyword>
<keyword evidence="1" id="KW-1133">Transmembrane helix</keyword>